<dbReference type="InterPro" id="IPR040265">
    <property type="entry name" value="CHUP1/IPGA1-like"/>
</dbReference>
<dbReference type="GO" id="GO:0055028">
    <property type="term" value="C:cortical microtubule"/>
    <property type="evidence" value="ECO:0007669"/>
    <property type="project" value="TreeGrafter"/>
</dbReference>
<dbReference type="PANTHER" id="PTHR31342">
    <property type="entry name" value="PROTEIN CHUP1, CHLOROPLASTIC"/>
    <property type="match status" value="1"/>
</dbReference>
<organism evidence="2 3">
    <name type="scientific">Dipteronia dyeriana</name>
    <dbReference type="NCBI Taxonomy" id="168575"/>
    <lineage>
        <taxon>Eukaryota</taxon>
        <taxon>Viridiplantae</taxon>
        <taxon>Streptophyta</taxon>
        <taxon>Embryophyta</taxon>
        <taxon>Tracheophyta</taxon>
        <taxon>Spermatophyta</taxon>
        <taxon>Magnoliopsida</taxon>
        <taxon>eudicotyledons</taxon>
        <taxon>Gunneridae</taxon>
        <taxon>Pentapetalae</taxon>
        <taxon>rosids</taxon>
        <taxon>malvids</taxon>
        <taxon>Sapindales</taxon>
        <taxon>Sapindaceae</taxon>
        <taxon>Hippocastanoideae</taxon>
        <taxon>Acereae</taxon>
        <taxon>Dipteronia</taxon>
    </lineage>
</organism>
<dbReference type="Proteomes" id="UP001280121">
    <property type="component" value="Unassembled WGS sequence"/>
</dbReference>
<protein>
    <submittedName>
        <fullName evidence="2">Uncharacterized protein</fullName>
    </submittedName>
</protein>
<sequence length="241" mass="27957">MILPVYCVDPHLFQTTYHFGFPVLKPNILFGAHFQFNFKLNAASFTVIRCSNLLRVFVLSFSVSNLVCVQIKQASMKLAQMYMKRVSTDLELVRNSDWESTQEALFLQGVHFAYRAHQFAGGLDSETLCAFEEIRRRIIAIKDIIRPPMKENFNDVYIGYELMDTDLHQIIRSHQDLTDDHCRFIGSPDEFGLAFLRSDNARRYVRMLPQFPKQNVSIRFPNVSPDAVDLLEKMLKLVEII</sequence>
<dbReference type="Gene3D" id="3.30.200.20">
    <property type="entry name" value="Phosphorylase Kinase, domain 1"/>
    <property type="match status" value="1"/>
</dbReference>
<reference evidence="2" key="1">
    <citation type="journal article" date="2023" name="Plant J.">
        <title>Genome sequences and population genomics provide insights into the demographic history, inbreeding, and mutation load of two 'living fossil' tree species of Dipteronia.</title>
        <authorList>
            <person name="Feng Y."/>
            <person name="Comes H.P."/>
            <person name="Chen J."/>
            <person name="Zhu S."/>
            <person name="Lu R."/>
            <person name="Zhang X."/>
            <person name="Li P."/>
            <person name="Qiu J."/>
            <person name="Olsen K.M."/>
            <person name="Qiu Y."/>
        </authorList>
    </citation>
    <scope>NUCLEOTIDE SEQUENCE</scope>
    <source>
        <strain evidence="2">KIB01</strain>
    </source>
</reference>
<name>A0AAD9XLH1_9ROSI</name>
<gene>
    <name evidence="2" type="ORF">Ddye_000360</name>
</gene>
<proteinExistence type="predicted"/>
<dbReference type="GO" id="GO:0072699">
    <property type="term" value="P:protein localization to cortical microtubule cytoskeleton"/>
    <property type="evidence" value="ECO:0007669"/>
    <property type="project" value="TreeGrafter"/>
</dbReference>
<evidence type="ECO:0000313" key="3">
    <source>
        <dbReference type="Proteomes" id="UP001280121"/>
    </source>
</evidence>
<accession>A0AAD9XLH1</accession>
<evidence type="ECO:0000256" key="1">
    <source>
        <dbReference type="ARBA" id="ARBA00023054"/>
    </source>
</evidence>
<evidence type="ECO:0000313" key="2">
    <source>
        <dbReference type="EMBL" id="KAK2661786.1"/>
    </source>
</evidence>
<dbReference type="Gene3D" id="1.10.510.10">
    <property type="entry name" value="Transferase(Phosphotransferase) domain 1"/>
    <property type="match status" value="2"/>
</dbReference>
<dbReference type="EMBL" id="JANJYI010000001">
    <property type="protein sequence ID" value="KAK2661786.1"/>
    <property type="molecule type" value="Genomic_DNA"/>
</dbReference>
<keyword evidence="3" id="KW-1185">Reference proteome</keyword>
<keyword evidence="1" id="KW-0175">Coiled coil</keyword>
<comment type="caution">
    <text evidence="2">The sequence shown here is derived from an EMBL/GenBank/DDBJ whole genome shotgun (WGS) entry which is preliminary data.</text>
</comment>
<dbReference type="PANTHER" id="PTHR31342:SF43">
    <property type="entry name" value="F11A17.16"/>
    <property type="match status" value="1"/>
</dbReference>
<dbReference type="AlphaFoldDB" id="A0AAD9XLH1"/>